<feature type="disulfide bond" evidence="14">
    <location>
        <begin position="1087"/>
        <end position="1097"/>
    </location>
</feature>
<dbReference type="OrthoDB" id="536948at2759"/>
<evidence type="ECO:0000256" key="8">
    <source>
        <dbReference type="ARBA" id="ARBA00022825"/>
    </source>
</evidence>
<keyword evidence="11" id="KW-0675">Receptor</keyword>
<dbReference type="PROSITE" id="PS50068">
    <property type="entry name" value="LDLRA_2"/>
    <property type="match status" value="6"/>
</dbReference>
<feature type="disulfide bond" evidence="14">
    <location>
        <begin position="974"/>
        <end position="984"/>
    </location>
</feature>
<keyword evidence="9" id="KW-0812">Transmembrane</keyword>
<feature type="domain" description="SRCR" evidence="17">
    <location>
        <begin position="5455"/>
        <end position="5552"/>
    </location>
</feature>
<feature type="disulfide bond" evidence="14">
    <location>
        <begin position="4758"/>
        <end position="4768"/>
    </location>
</feature>
<feature type="disulfide bond" evidence="13">
    <location>
        <begin position="2797"/>
        <end position="2809"/>
    </location>
</feature>
<feature type="disulfide bond" evidence="14">
    <location>
        <begin position="3028"/>
        <end position="3038"/>
    </location>
</feature>
<feature type="disulfide bond" evidence="14">
    <location>
        <begin position="5410"/>
        <end position="5420"/>
    </location>
</feature>
<dbReference type="CDD" id="cd00112">
    <property type="entry name" value="LDLa"/>
    <property type="match status" value="5"/>
</dbReference>
<dbReference type="SUPFAM" id="SSF63501">
    <property type="entry name" value="Frizzled cysteine-rich domain"/>
    <property type="match status" value="2"/>
</dbReference>
<dbReference type="Gene3D" id="2.60.40.10">
    <property type="entry name" value="Immunoglobulins"/>
    <property type="match status" value="1"/>
</dbReference>
<feature type="domain" description="SRCR" evidence="17">
    <location>
        <begin position="3407"/>
        <end position="3504"/>
    </location>
</feature>
<feature type="domain" description="SRCR" evidence="17">
    <location>
        <begin position="3744"/>
        <end position="3841"/>
    </location>
</feature>
<feature type="disulfide bond" evidence="13">
    <location>
        <begin position="2752"/>
        <end position="2764"/>
    </location>
</feature>
<feature type="domain" description="SRCR" evidence="17">
    <location>
        <begin position="468"/>
        <end position="565"/>
    </location>
</feature>
<dbReference type="PRINTS" id="PR00258">
    <property type="entry name" value="SPERACTRCPTR"/>
</dbReference>
<feature type="disulfide bond" evidence="14">
    <location>
        <begin position="1199"/>
        <end position="1209"/>
    </location>
</feature>
<feature type="disulfide bond" evidence="14">
    <location>
        <begin position="5302"/>
        <end position="5312"/>
    </location>
</feature>
<evidence type="ECO:0000256" key="4">
    <source>
        <dbReference type="ARBA" id="ARBA00022670"/>
    </source>
</evidence>
<evidence type="ECO:0000256" key="5">
    <source>
        <dbReference type="ARBA" id="ARBA00022729"/>
    </source>
</evidence>
<feature type="domain" description="SRCR" evidence="17">
    <location>
        <begin position="364"/>
        <end position="461"/>
    </location>
</feature>
<feature type="disulfide bond" evidence="14">
    <location>
        <begin position="1986"/>
        <end position="1996"/>
    </location>
</feature>
<organism evidence="19 20">
    <name type="scientific">Holothuria leucospilota</name>
    <name type="common">Black long sea cucumber</name>
    <name type="synonym">Mertensiothuria leucospilota</name>
    <dbReference type="NCBI Taxonomy" id="206669"/>
    <lineage>
        <taxon>Eukaryota</taxon>
        <taxon>Metazoa</taxon>
        <taxon>Echinodermata</taxon>
        <taxon>Eleutherozoa</taxon>
        <taxon>Echinozoa</taxon>
        <taxon>Holothuroidea</taxon>
        <taxon>Aspidochirotacea</taxon>
        <taxon>Aspidochirotida</taxon>
        <taxon>Holothuriidae</taxon>
        <taxon>Holothuria</taxon>
    </lineage>
</organism>
<feature type="disulfide bond" evidence="13">
    <location>
        <begin position="2583"/>
        <end position="2601"/>
    </location>
</feature>
<dbReference type="Gene3D" id="1.10.2000.10">
    <property type="entry name" value="Frizzled cysteine-rich domain"/>
    <property type="match status" value="2"/>
</dbReference>
<feature type="domain" description="SRCR" evidence="17">
    <location>
        <begin position="2475"/>
        <end position="2573"/>
    </location>
</feature>
<evidence type="ECO:0000256" key="12">
    <source>
        <dbReference type="ARBA" id="ARBA00023180"/>
    </source>
</evidence>
<protein>
    <submittedName>
        <fullName evidence="19">Deleted in malignant brain tumors 1 protein</fullName>
    </submittedName>
</protein>
<dbReference type="Pfam" id="PF00530">
    <property type="entry name" value="SRCR"/>
    <property type="match status" value="56"/>
</dbReference>
<feature type="domain" description="SRCR" evidence="17">
    <location>
        <begin position="5794"/>
        <end position="5891"/>
    </location>
</feature>
<dbReference type="EMBL" id="JAIZAY010000006">
    <property type="protein sequence ID" value="KAJ8040841.1"/>
    <property type="molecule type" value="Genomic_DNA"/>
</dbReference>
<feature type="disulfide bond" evidence="14">
    <location>
        <begin position="2098"/>
        <end position="2108"/>
    </location>
</feature>
<dbReference type="PANTHER" id="PTHR19331:SF465">
    <property type="entry name" value="EGG PEPTIDE SPERACT RECEPTOR"/>
    <property type="match status" value="1"/>
</dbReference>
<evidence type="ECO:0000259" key="18">
    <source>
        <dbReference type="PROSITE" id="PS50853"/>
    </source>
</evidence>
<dbReference type="InterPro" id="IPR001190">
    <property type="entry name" value="SRCR"/>
</dbReference>
<feature type="domain" description="SRCR" evidence="17">
    <location>
        <begin position="1019"/>
        <end position="1116"/>
    </location>
</feature>
<feature type="disulfide bond" evidence="14">
    <location>
        <begin position="432"/>
        <end position="442"/>
    </location>
</feature>
<reference evidence="19" key="1">
    <citation type="submission" date="2021-10" db="EMBL/GenBank/DDBJ databases">
        <title>Tropical sea cucumber genome reveals ecological adaptation and Cuvierian tubules defense mechanism.</title>
        <authorList>
            <person name="Chen T."/>
        </authorList>
    </citation>
    <scope>NUCLEOTIDE SEQUENCE</scope>
    <source>
        <strain evidence="19">Nanhai2018</strain>
        <tissue evidence="19">Muscle</tissue>
    </source>
</reference>
<feature type="domain" description="SRCR" evidence="17">
    <location>
        <begin position="687"/>
        <end position="784"/>
    </location>
</feature>
<feature type="domain" description="SRCR" evidence="17">
    <location>
        <begin position="252"/>
        <end position="352"/>
    </location>
</feature>
<feature type="domain" description="SRCR" evidence="17">
    <location>
        <begin position="1693"/>
        <end position="1790"/>
    </location>
</feature>
<feature type="disulfide bond" evidence="14">
    <location>
        <begin position="1311"/>
        <end position="1321"/>
    </location>
</feature>
<dbReference type="FunFam" id="3.10.250.10:FF:000001">
    <property type="entry name" value="Lysyl oxidase 4 isoform X1"/>
    <property type="match status" value="5"/>
</dbReference>
<dbReference type="GO" id="GO:0005576">
    <property type="term" value="C:extracellular region"/>
    <property type="evidence" value="ECO:0007669"/>
    <property type="project" value="UniProtKB-SubCell"/>
</dbReference>
<feature type="domain" description="SRCR" evidence="17">
    <location>
        <begin position="6462"/>
        <end position="6559"/>
    </location>
</feature>
<dbReference type="SUPFAM" id="SSF49265">
    <property type="entry name" value="Fibronectin type III"/>
    <property type="match status" value="1"/>
</dbReference>
<evidence type="ECO:0000256" key="3">
    <source>
        <dbReference type="ARBA" id="ARBA00022525"/>
    </source>
</evidence>
<feature type="domain" description="SRCR" evidence="17">
    <location>
        <begin position="5342"/>
        <end position="5439"/>
    </location>
</feature>
<keyword evidence="12" id="KW-0325">Glycoprotein</keyword>
<dbReference type="FunFam" id="3.10.250.10:FF:000005">
    <property type="entry name" value="Neurotrypsin isoform A"/>
    <property type="match status" value="1"/>
</dbReference>
<feature type="disulfide bond" evidence="13">
    <location>
        <begin position="2715"/>
        <end position="2733"/>
    </location>
</feature>
<feature type="disulfide bond" evidence="14">
    <location>
        <begin position="536"/>
        <end position="546"/>
    </location>
</feature>
<feature type="domain" description="SRCR" evidence="17">
    <location>
        <begin position="6696"/>
        <end position="6796"/>
    </location>
</feature>
<dbReference type="GO" id="GO:0008236">
    <property type="term" value="F:serine-type peptidase activity"/>
    <property type="evidence" value="ECO:0007669"/>
    <property type="project" value="UniProtKB-KW"/>
</dbReference>
<dbReference type="InterPro" id="IPR020067">
    <property type="entry name" value="Frizzled_dom"/>
</dbReference>
<keyword evidence="4" id="KW-0645">Protease</keyword>
<feature type="disulfide bond" evidence="14">
    <location>
        <begin position="5523"/>
        <end position="5533"/>
    </location>
</feature>
<feature type="domain" description="SRCR" evidence="17">
    <location>
        <begin position="1805"/>
        <end position="1902"/>
    </location>
</feature>
<dbReference type="SUPFAM" id="SSF56487">
    <property type="entry name" value="SRCR-like"/>
    <property type="match status" value="56"/>
</dbReference>
<keyword evidence="20" id="KW-1185">Reference proteome</keyword>
<feature type="domain" description="SRCR" evidence="17">
    <location>
        <begin position="2030"/>
        <end position="2127"/>
    </location>
</feature>
<feature type="domain" description="SRCR" evidence="17">
    <location>
        <begin position="1243"/>
        <end position="1340"/>
    </location>
</feature>
<feature type="domain" description="SRCR" evidence="17">
    <location>
        <begin position="5127"/>
        <end position="5224"/>
    </location>
</feature>
<feature type="disulfide bond" evidence="14">
    <location>
        <begin position="2211"/>
        <end position="2221"/>
    </location>
</feature>
<feature type="disulfide bond" evidence="14">
    <location>
        <begin position="2544"/>
        <end position="2554"/>
    </location>
</feature>
<dbReference type="Pfam" id="PF01392">
    <property type="entry name" value="Fz"/>
    <property type="match status" value="2"/>
</dbReference>
<feature type="domain" description="SRCR" evidence="17">
    <location>
        <begin position="5018"/>
        <end position="5115"/>
    </location>
</feature>
<evidence type="ECO:0000256" key="11">
    <source>
        <dbReference type="ARBA" id="ARBA00023170"/>
    </source>
</evidence>
<feature type="disulfide bond" evidence="14">
    <location>
        <begin position="2435"/>
        <end position="2445"/>
    </location>
</feature>
<feature type="disulfide bond" evidence="14">
    <location>
        <begin position="277"/>
        <end position="341"/>
    </location>
</feature>
<dbReference type="PANTHER" id="PTHR19331">
    <property type="entry name" value="SCAVENGER RECEPTOR DOMAIN-CONTAINING"/>
    <property type="match status" value="1"/>
</dbReference>
<feature type="disulfide bond" evidence="14">
    <location>
        <begin position="5970"/>
        <end position="5980"/>
    </location>
</feature>
<feature type="domain" description="SRCR" evidence="17">
    <location>
        <begin position="2848"/>
        <end position="2945"/>
    </location>
</feature>
<proteinExistence type="predicted"/>
<sequence>MVPTGGSQAAHGVRWTLGIYFMLLTVDVSKAQVADDVRLVGSVNPNEGRVEVYFNGEWGTVCDDGWDIENADVVCHQLGFGPASDAVGKALFGAGTGPIHFDGLDCIGTEEKLLDCAILGSSYSDCEHSEDAGVICTTVSEGDVRLVSGQTFHEGRLEVYMNGEWGTVCDDEWTIQNAQVVCRQLGFGSAQTFQVFSFFGAGRGSILMDDVVCSGSETRLMDCQFQTEHNCDQINHDEDVGIVCEMPADGNVRLLGGRNGHEGRVEVFVDGEWGSVCDDSWDLQDAQVVCRQLGFPDALAAVSNAHFGQSQDPTHLDDVECAGYESNLLECSHASRDKENCAHAEDAGVICQNLADTLGENGDLRLVEGNSTSGRVEIFRDGSWGTVCDDSWDLRDANVVCRQLGFKEALAALGDAAFGPGYEPTHVDDVECVGNETSLLDCQHSVIENCNHLEDAGVVCIPYENGEVRLVGGNATSGRVEVYVDGVWGTVCDDFWDIFDAHVVCRQLGFREAFAAYDNAPFGPGEEPTHLDDLACRGNEKSLLDCSHTRQENCNHYEDAGVVCVPETQLSDGQLRLVDGNNTAGRVEIYLDGVWGTVCDDLWDLEDANVVCRQLGFPGAISAPGYAAFGEGSDPTHLDDVECTGEETDLVSCSHTRDENCGHDEDAGVVCISSSNETETLPSVGQLRLVDGNNTAGRVEIYLDGVWGTVCDDLWDLEDANVVCRQLGFPGAISAPGYAAFGQGSDPTHLDDVECTGEETDLVSCSHTRDENCGHDEDAGVVCISSSNETETQPSIGQLRLANGNDTAGRVEIYLDGVWGTVCDDFWDISDAHVVCRQLGFREAFAAYGNAPFGPGEEPTHLDDLACRGNETSLLDCSHTRQENCNHYEDAGVVCVPEAQPSVGQLRLVNGNDTSGRVEIYLDGVWGTVCDDFWGLSDAEVVCHQLGFPGALSAPRNAAFGQGSDPTHLDDVGCTGEETDLLSCSRAQFENCGHDEDAGVVCAPLETDVTEAPPSDAQLRLVGGNDTAGRLEIYLDGMWGTVCDDYWDLVDADVACRQLGFPGAISAPRYAAFGEGSDPTHLDDVECTGEETDLVSCSHTRDENCGHNEDAGVVCILSLNETEAQPAVGQLRLVDGNSTAGRVEVYLDGVWGTVCDDYWDLSDADVACRQLGFPGAISAPRYAAFGEGSDPTHLDDVECTGEETDLVSCSHTRDENCGHNEDAGVVCILSLNETEAQPAVGQLRLVDGNSTAGRVEVYLDGVWGTVCDDYWDLSDADVACRQLGFPGAISAPRYAAFGEGSDPTHLDDVECTGEETDLLSCTHTRDENCGHNEDAGVVCIPPSDVTEAPPSVTQLRLVGGNSTAGRVEIYLDGVWGTVCDDLWDLEDAKVVCRQLGFSGAVSAPGYAAFGQGADPTHLDDVECTGEETDLVSCSHTRDENCGHDEDAGVVCTPHDDTSTEAQPSVGQLRLVNGNDTSGRVEIYLDGVWGTVCDDFWGLSDAEVVCRQLGFPGALSAPRYAAFGQGSEPTHLDDVGCIGEEADLLSCFHTRDENCGHSEDAGVVCISLSDVTEAPLSVTQLRLVDGNSTAGRVEIYLDGVWGTVCDDLWDLEDANVVCRQLGFPGAISAPGYAAFGQGSDPTHLDDVECTGEETDLVSCSHTRDENCGHDEDAGVVCTPHDDTSTEAQPSVGQLRLVNGNDTSGRVEIYLDGVWGTVCDDYWGLSDAEVVCRQLGFPGALSAPRYAAFGQGSDPTHLDDVGCTGEEADLLSCYHTRDENCGHSEDAGVVCISPSDVTEAPPSVTQLRLVGGNNTAGRVEIYLDGVWGTVCDDLWDLEDANVVCRQLGFPGAISAPGYAAFGQGSDPTHLDDVECTGEETDLVSCSHTRDENCGHDEDAGVVCTPRDDTSTEAQPSVGQLRLVNGNDTSGRVEIYLDGVWGTVCDDYWGLSDAEVVCRQLGFPGALSAPRYAAFGEGSEPTHLDDVGCTGEETDLLSCYHTRDENCGHSEDAGVVCISPSDVTEAPPSVTQLRLVGGNNTAGRVEIYLDGVWGTVCDDLWDLEDANVVCRQLGFPGAISAPGYAAFGQGSDPTHLDDVECTGEETDLVSCSHTRDENCGHDEDAGVVCTPRDDTSTEAQPSVGQLRLVNGNDTSGRVEIYLDGVWGTVCDDFWGLSDAEVVCRQLGFPGALSALRNAAFGEGSDPTHLDDVGCTGEETDLLSCYHTRDENCGHSEDAGVVCISPSDVTEAPPSVTQLRLVDGNSTAGRVEIYLDGVWGTVCDDLWDLEDANVVCRQLGFPGAISAPRYAAFGQGSDPTHLDDVECTGEETDLVSCSHTRDENCGHDEDAGVVCTPRDDTSTGEFEQGALRLVGGNTTAGRVEVYLDNEWGTVCDDMWDLAAADVVCKQLGFLRALHALGNAAFGEGTTLIHLDDVSCTGDELDLLSCEHKTVHNCYHYEDAGVVCLNVSEIAEEGALRLVGGNETSGRVEIFLEGEWGTVCDDEWDINDAHVVCRQLGFRMGAAMATMEASFGEGSGPIFLDDVDCVASARSLTECSHTRNHNCRHKEDAGVVCLTGCESGYFMCSNANCIPERWTCDGQDDCGDGSDEDTNGVCITVMTGCSADYFMCNDGSCIPERWTCDGDVDCSDGSDEDASGVCNTTITACGADNFMCNDGSCIPERWTCDGDVDCSDGSDEDASGVCNTTGTACGADNFMCNDGSCIPERWTCDGDVDCSDGSDEDASGVCNTTGTACGADNFMCNDGSCIPERWTCDGDVDCSDGSDEDVNGVCSNATLSGCESSLFMCSNANCIPERWTCDGDDDCGDGSDEDTNGVCSTITTEAPPSAAQLRLVGGNNTAGRVEVYLDGVWGTVCDDGWDLVDADVACRQLGFPGAISAPRYAAFGEGSDPIHLDDVRCTGEETDLVSCTHTVFHNCGHSEDAGVVCIPPSDVTEAPPSYAQLRLVGGNDTAGRLEIYLDGVWGTVCDDFWDLVDADVACRQLGFPGAISAPRNAVFGQGSDPTHLDDVECTGEETDLVSCTHTRDENCGHSEDAGVVCIPPSDVTEAPPSDAQLRLVGGNDTAGRLEIYLDGVWGTVCDDVWDLVDADVACRQLGFPGAISAPRYAAFGQGSDPTHLDDVECTGEETDLVSCTHTRDENCGHSEDAGVVCIPPSDVTETPPSDAQLRLVGGNDTAGRLEIYLDGVWGTVCDDVWDLVDADVACRQLGFPGAISAPRYAAFGEGSDPTHLDDVECTGEETDLVSCTHTRDENCGHSEDAGVVCIPPSVVTDEAVDGDVRLVGGNDTAGRVEIYMDGVWGVVCDDEWDLLDGHVVCRQLGFRRAVVATTYGIFGPGEGPTHLDDLECLGNEANLLECPRTYYDGCGPSEDAAVICLPYDSPTRDEAVDGDVRLVGGNDTAGRVEVYMDGVWGTVCDDRWDTFDAHVVCRQLGFRGAVEAPGYAAFGQGVDPTHLDDLECLGNEANLLECPRSSYEDCGHSEDAGAVCLSHDSPGDYFPVIGEVRLAGGSDTAGRVEVYYNGEWGTVCDNGWGIEDADIVCKQLGFPRALSAHSGAAFGEGSGPIHFDYVACFGGEPDLLRCSRSALPINCLHDQDASVTCLEEEESTAYTTPSSNIRLVGGNETAGRVEVYLNDEWGTVCDDYWDLVDADVVCRQLGFPGAISAPRYAAFGQGSDPTHLDDVECTGEETDILSCSYSIYEDCGHHEDAGVVCQEGSAPAETRPTFGQLRLVNGNSTAGRLEIYLDGVWGTVCDDLWDLVDADVACHQLGFPGAISAPRYAVFGEGSDPIHLDNVECTGEETGLLSCNLRRDHNCGHSEDAGVVCSPREDIVTEIQPSVGQVRLVGGNNTAGRVEIYLDGVWGTVCDDLWDLEDANVVCRQLGFPGAISAPGYAAFGQGSEPTHLDDVECTGEETDLVSCSHTRDENCGHDEDAGVVCIPHEDIVTAESSDGSIRLVDGNNTAGRVEIYLDGVWGTVCDDFWGLSDAEVVCHQLGFPGAISAPGYAAFGQGSEPTHLDDVECTGEETDLVSCSHTRDENCGHDEDAGVVCIPHEDIVTAESSDGSIRLVDGNNTAGRVEIYLDGVWGTVCDDLWDLDNADVVCRQLGFLGADSALGYAAFGQGSDPIHLDNVECTGEETDLLSCSLSRDHNCGHDEDAGVVCTPDEDTVSGGTEQPPLPSCEPLLSDLCQGMPYNLTAFPNTLGYTIQEEAHRSLSSMFPTAIQLGCPVAFFQFMCLQFMPPCDSTGVPSIPCKELCETGIEGCYALIQASSLSIPPPDIDCSLFLAEETGLCFAEDPSGLPYDEAPPSVTQLRLVGGNDTAGRLEIYLDGVWGTVCDDYWDINDANVACRQLGFPGAISAPRYAVFGQGSDPIHMDDVECTGEETDLVSCGHTRDGNCGHHEDAGVVCAPHEGGGTEQPPVPTCEPLLSDLCQGMPYNLTAFPNTLGYTTQEEAHSDLRYTVETVIHLGCPAAFFQFMCLQFMPPCDSTGVPSIPCRELCETGIEGCYAIIQASGLSLPPPDIDCSLFPAEETGLCFAEDPSGLPFEETQPSEPQPSVGQLRLVDGNNTAGRVEIYLDGVWGTVCDDYWDISDAHVVCRQLGFPEAHSAPRYAAFGQGSDPTHLDDVECTGEEADLLSCSHTTIENCGHHEDAGAVCAPHDDTVTEAPPSVTQLRLVGGNDTAGRLEIYLDGVWGTVCDDYWGLTDADVACRQLGFPGAISAPRYAAFGQGSDPTHLDDVECTGEETDLLSCSHTRDENCGHSEDAGVVCIPPSDVTEVPPSVTQLRLVGGNDTAGRLEIYLDGVWGTVCDDVWDLVDADVACRQLGFPGAISAPRNAVFGQGSEPTHLDDVECIGQETDLLSCTYTRDENCDHSEDAGVVCIPLQATSEPTESTIATEYQVPLRPAEISAVGYPTHIEVQWLPPENENTVIRGYQLGYGINMPDIFIQTLGPQTFQFVIRDVQPNSTYVLSLRAFNLVGESAAIYETVSTRAEQQPSVGQLRLAGGNDTAGRVEIFLDGVWGTVCDDSWDLIDAGVVCHQLGFPGAISALGYAAFGEGSGPIHLDEVQCWDADTNLVGCSHDQARYCDHSEDAGVVCVPSSRITVENNGIRLVNGNATAGRVELFVDGEWGTVCDDSWDLVDALVACRQLGYPGVISAPRDRFFGPGAGPIYVDDAGCSGQEPDLLSCYHKRISNCGHFEDAGVVCSESPMAVGPNLRMVDGNTTAGRVEVLVNGVWGTVCDDSWDLQDAEVACRQLGFPGALSAPKFSAFGPGSDPVLRNNVDCTGFETDILSCPFSSDNDCSIFEHAGVVCRTELFPEELLNVRLVNGNSTAGRVEVYLDGGWGTVCDDFWDLTDADVVCRQLGFPGAISAPTYSAFGQGSDPIHLDDVECTGEETDIVSCYHSRDHNCGHSEDAGAVCDSLTSSVTETPPSDAQLRLVGGNGTAGRLEIYLDGVWGTVCDDYWDLLDADVACRQLGFPGAISAPRYAAFGEGSDPTHLDDVECTGEETDLVSCSHTREEDCGHNEDAGVVCILLQGTSEPKVTEESTITTEEQPSVGQVRLAGGNDTAGRVEIFFVGVWGTVCDDLWDLINAGVVCHQLGFPGAISATKNAAFGEGSGPIHLDEVQCSEEETFLLNCSRAQFENCDHDEDAGVVCAPSSSITVENNGIRLVNGNATSGRVELYIDGEWGTVCDDKWDIEDAEVACRQLGFPGVISAHRDAAFGSGLGPIYVDDAACTGQESDLLSCSHTRTSDCSHSEDAGVVCSDVPIAEGQLRLAGGNETAGRVEIFLDGVWGTVCDSGWGIADARVVCHQLGFPGALSAPTLAAFGEGAGPIHLGYVSCVGVETDLVNCSHSRGSNCGHSEDAGVICVPLSSVTVENNGIRLVNGDAASGRVELYIDGEWGTVCSYSWDFEDAAVACHQLGFPGVTSALKYGAFGAGSGPIYDGVQCTGREPNLVNCTHQRSDSCSHSQDAGVVCSEIFMIVGRNIRLVNGNATAGRVEVYYYRSWGTVCDDYWDLQDAMVVCRQLGFPGAISAPHWSAFGHGRDPIVLDDVQCTGRETNILDCDYPYLRAGESDCNIFEHAGVVCSTEVLPEEQQPYVGQARLVNGNSTAGRVEVYVDGEWGTVCDDYWDLTDAGVVCRQLGFPGAISATTYAFFGQGSDPIHLDNVQCTGRETDLVSCRHVTEHNCGHGEDAGVVCTSPTSSVTETPLSVTQLRLVGGNSTAGRVEIYLDGVWGTVCDDLWDLEDANVVCRQLGFPGAISAPGYAAFGQGSEPTHLDDVECTGEETDLVSCSHTRDENCGHDEDAGVVCISSSSETEATPSVAQLRLVGGNDTAGRLEIYLDGVWGTVCDDVWDLVDADVACRQLGFPGAISAPRFAAFGQGSDPTHLDDVECTGEETDLVSCTHTRDENCGHDEDAGVVCISSSNETEAQPAVGQLRLVDGNSTAGRVEVYLDGVWGTVCDDYWDLSDADVACRQLGFPGAISAPRDAAFGRGSEPTHLDDVECTGEETDLLSCSRAPFENCGHDEDAGVVCIPLQGTSEPTVSEGTTSGRESITIGSLRLIGGNETAGRVEIFIDGQWGTVCDDYWDITDAHVVCHQLGFPGAISAPRYAAFGEGSEPTHLDDVSCFGYETSLLNCTHTRDENCEHSEDAGVVCNTTDMNALPPGDLPVRLVGGPSEFSGRVEVYVDGEWGTVCDDYWDILDGNVVCQQLGYGHALGVDGDAYYGQGSGLIVMDNVACSGEELSILSCSHIGHTEENCGHHEDAGVRCTPLDEGALRLVDGGAPYQGRLEVYLNNEWGTVCDDSFTSVEANIVCKQLGFDGVVSTEMPQLSRLSTGPIHMDETRCNGNEEKLIDCEYASVSDCTHSEDVALVCSTLEL</sequence>
<feature type="disulfide bond" evidence="13">
    <location>
        <begin position="2627"/>
        <end position="2645"/>
    </location>
</feature>
<feature type="domain" description="SRCR" evidence="17">
    <location>
        <begin position="4802"/>
        <end position="4899"/>
    </location>
</feature>
<feature type="disulfide bond" evidence="14">
    <location>
        <begin position="2916"/>
        <end position="2926"/>
    </location>
</feature>
<feature type="disulfide bond" evidence="14">
    <location>
        <begin position="1423"/>
        <end position="1433"/>
    </location>
</feature>
<dbReference type="GO" id="GO:0006508">
    <property type="term" value="P:proteolysis"/>
    <property type="evidence" value="ECO:0007669"/>
    <property type="project" value="UniProtKB-KW"/>
</dbReference>
<feature type="disulfide bond" evidence="14">
    <location>
        <begin position="1536"/>
        <end position="1546"/>
    </location>
</feature>
<feature type="domain" description="SRCR" evidence="17">
    <location>
        <begin position="3632"/>
        <end position="3729"/>
    </location>
</feature>
<dbReference type="InterPro" id="IPR002172">
    <property type="entry name" value="LDrepeatLR_classA_rpt"/>
</dbReference>
<feature type="disulfide bond" evidence="14">
    <location>
        <begin position="5195"/>
        <end position="5205"/>
    </location>
</feature>
<dbReference type="Proteomes" id="UP001152320">
    <property type="component" value="Chromosome 6"/>
</dbReference>
<name>A0A9Q1C8U9_HOLLE</name>
<feature type="disulfide bond" evidence="14">
    <location>
        <begin position="75"/>
        <end position="136"/>
    </location>
</feature>
<dbReference type="InterPro" id="IPR036055">
    <property type="entry name" value="LDL_receptor-like_sf"/>
</dbReference>
<accession>A0A9Q1C8U9</accession>
<feature type="disulfide bond" evidence="14">
    <location>
        <begin position="321"/>
        <end position="331"/>
    </location>
</feature>
<dbReference type="PROSITE" id="PS50287">
    <property type="entry name" value="SRCR_2"/>
    <property type="match status" value="56"/>
</dbReference>
<keyword evidence="9" id="KW-0735">Signal-anchor</keyword>
<feature type="disulfide bond" evidence="14">
    <location>
        <begin position="2323"/>
        <end position="2333"/>
    </location>
</feature>
<evidence type="ECO:0000256" key="7">
    <source>
        <dbReference type="ARBA" id="ARBA00022801"/>
    </source>
</evidence>
<feature type="domain" description="SRCR" evidence="17">
    <location>
        <begin position="4328"/>
        <end position="4425"/>
    </location>
</feature>
<feature type="domain" description="SRCR" evidence="17">
    <location>
        <begin position="2143"/>
        <end position="2240"/>
    </location>
</feature>
<feature type="disulfide bond" evidence="14">
    <location>
        <begin position="6418"/>
        <end position="6428"/>
    </location>
</feature>
<feature type="disulfide bond" evidence="14">
    <location>
        <begin position="6721"/>
        <end position="6785"/>
    </location>
</feature>
<feature type="disulfide bond" evidence="14">
    <location>
        <begin position="6765"/>
        <end position="6775"/>
    </location>
</feature>
<feature type="disulfide bond" evidence="13">
    <location>
        <begin position="2804"/>
        <end position="2822"/>
    </location>
</feature>
<keyword evidence="7" id="KW-0378">Hydrolase</keyword>
<feature type="disulfide bond" evidence="14">
    <location>
        <begin position="4149"/>
        <end position="4159"/>
    </location>
</feature>
<dbReference type="PROSITE" id="PS50853">
    <property type="entry name" value="FN3"/>
    <property type="match status" value="1"/>
</dbReference>
<dbReference type="InterPro" id="IPR036772">
    <property type="entry name" value="SRCR-like_dom_sf"/>
</dbReference>
<dbReference type="Pfam" id="PF00057">
    <property type="entry name" value="Ldl_recept_a"/>
    <property type="match status" value="6"/>
</dbReference>
<feature type="disulfide bond" evidence="14">
    <location>
        <begin position="3812"/>
        <end position="3822"/>
    </location>
</feature>
<feature type="disulfide bond" evidence="14">
    <location>
        <begin position="106"/>
        <end position="116"/>
    </location>
</feature>
<feature type="disulfide bond" evidence="14">
    <location>
        <begin position="6193"/>
        <end position="6203"/>
    </location>
</feature>
<feature type="disulfide bond" evidence="14">
    <location>
        <begin position="213"/>
        <end position="223"/>
    </location>
</feature>
<feature type="disulfide bond" evidence="13">
    <location>
        <begin position="2576"/>
        <end position="2588"/>
    </location>
</feature>
<dbReference type="SMART" id="SM00202">
    <property type="entry name" value="SR"/>
    <property type="match status" value="56"/>
</dbReference>
<feature type="domain" description="SRCR" evidence="17">
    <location>
        <begin position="37"/>
        <end position="137"/>
    </location>
</feature>
<dbReference type="SMART" id="SM00192">
    <property type="entry name" value="LDLa"/>
    <property type="match status" value="6"/>
</dbReference>
<feature type="domain" description="SRCR" evidence="17">
    <location>
        <begin position="144"/>
        <end position="245"/>
    </location>
</feature>
<dbReference type="FunFam" id="3.10.250.10:FF:000011">
    <property type="entry name" value="Scavenger receptor class A member 5"/>
    <property type="match status" value="2"/>
</dbReference>
<feature type="disulfide bond" evidence="14">
    <location>
        <begin position="6530"/>
        <end position="6540"/>
    </location>
</feature>
<feature type="domain" description="SRCR" evidence="17">
    <location>
        <begin position="3857"/>
        <end position="3954"/>
    </location>
</feature>
<feature type="disulfide bond" evidence="14">
    <location>
        <begin position="290"/>
        <end position="351"/>
    </location>
</feature>
<feature type="domain" description="SRCR" evidence="17">
    <location>
        <begin position="1355"/>
        <end position="1452"/>
    </location>
</feature>
<feature type="disulfide bond" evidence="14">
    <location>
        <begin position="62"/>
        <end position="126"/>
    </location>
</feature>
<dbReference type="PROSITE" id="PS01209">
    <property type="entry name" value="LDLRA_1"/>
    <property type="match status" value="5"/>
</dbReference>
<feature type="chain" id="PRO_5040450023" evidence="15">
    <location>
        <begin position="32"/>
        <end position="6905"/>
    </location>
</feature>
<feature type="domain" description="FZ" evidence="16">
    <location>
        <begin position="4435"/>
        <end position="4555"/>
    </location>
</feature>
<dbReference type="InterPro" id="IPR036116">
    <property type="entry name" value="FN3_sf"/>
</dbReference>
<dbReference type="FunFam" id="3.10.250.10:FF:000006">
    <property type="entry name" value="neurotrypsin isoform X2"/>
    <property type="match status" value="28"/>
</dbReference>
<feature type="domain" description="SRCR" evidence="17">
    <location>
        <begin position="2960"/>
        <end position="3057"/>
    </location>
</feature>
<evidence type="ECO:0000259" key="16">
    <source>
        <dbReference type="PROSITE" id="PS50038"/>
    </source>
</evidence>
<feature type="domain" description="SRCR" evidence="17">
    <location>
        <begin position="3969"/>
        <end position="4066"/>
    </location>
</feature>
<feature type="domain" description="SRCR" evidence="17">
    <location>
        <begin position="3295"/>
        <end position="3392"/>
    </location>
</feature>
<feature type="disulfide bond" evidence="13">
    <location>
        <begin position="2708"/>
        <end position="2720"/>
    </location>
</feature>
<feature type="domain" description="SRCR" evidence="17">
    <location>
        <begin position="1918"/>
        <end position="2015"/>
    </location>
</feature>
<feature type="domain" description="SRCR" evidence="17">
    <location>
        <begin position="6125"/>
        <end position="6222"/>
    </location>
</feature>
<feature type="disulfide bond" evidence="14">
    <location>
        <begin position="3140"/>
        <end position="3150"/>
    </location>
</feature>
<feature type="disulfide bond" evidence="14">
    <location>
        <begin position="3252"/>
        <end position="3262"/>
    </location>
</feature>
<feature type="domain" description="SRCR" evidence="17">
    <location>
        <begin position="4081"/>
        <end position="4178"/>
    </location>
</feature>
<feature type="domain" description="SRCR" evidence="17">
    <location>
        <begin position="4690"/>
        <end position="4787"/>
    </location>
</feature>
<feature type="disulfide bond" evidence="14">
    <location>
        <begin position="4396"/>
        <end position="4406"/>
    </location>
</feature>
<dbReference type="SMART" id="SM00063">
    <property type="entry name" value="FRI"/>
    <property type="match status" value="2"/>
</dbReference>
<keyword evidence="3" id="KW-0964">Secreted</keyword>
<evidence type="ECO:0000256" key="14">
    <source>
        <dbReference type="PROSITE-ProRule" id="PRU00196"/>
    </source>
</evidence>
<feature type="domain" description="SRCR" evidence="17">
    <location>
        <begin position="5579"/>
        <end position="5676"/>
    </location>
</feature>
<feature type="domain" description="SRCR" evidence="17">
    <location>
        <begin position="3184"/>
        <end position="3281"/>
    </location>
</feature>
<dbReference type="FunFam" id="3.10.250.10:FF:000007">
    <property type="entry name" value="Soluble scavenger receptor cysteine-rich domain-containing protein SSC5D"/>
    <property type="match status" value="4"/>
</dbReference>
<feature type="signal peptide" evidence="15">
    <location>
        <begin position="1"/>
        <end position="31"/>
    </location>
</feature>
<evidence type="ECO:0000259" key="17">
    <source>
        <dbReference type="PROSITE" id="PS50287"/>
    </source>
</evidence>
<dbReference type="Gene3D" id="4.10.400.10">
    <property type="entry name" value="Low-density Lipoprotein Receptor"/>
    <property type="match status" value="6"/>
</dbReference>
<feature type="domain" description="SRCR" evidence="17">
    <location>
        <begin position="5688"/>
        <end position="5785"/>
    </location>
</feature>
<dbReference type="CDD" id="cd00063">
    <property type="entry name" value="FN3"/>
    <property type="match status" value="1"/>
</dbReference>
<feature type="domain" description="SRCR" evidence="17">
    <location>
        <begin position="4577"/>
        <end position="4674"/>
    </location>
</feature>
<feature type="disulfide bond" evidence="14">
    <location>
        <begin position="6734"/>
        <end position="6795"/>
    </location>
</feature>
<feature type="domain" description="SRCR" evidence="17">
    <location>
        <begin position="6238"/>
        <end position="6335"/>
    </location>
</feature>
<evidence type="ECO:0000256" key="15">
    <source>
        <dbReference type="SAM" id="SignalP"/>
    </source>
</evidence>
<keyword evidence="10 14" id="KW-1015">Disulfide bond</keyword>
<feature type="disulfide bond" evidence="14">
    <location>
        <begin position="3925"/>
        <end position="3935"/>
    </location>
</feature>
<dbReference type="PRINTS" id="PR00261">
    <property type="entry name" value="LDLRECEPTOR"/>
</dbReference>
<feature type="disulfide bond" evidence="14">
    <location>
        <begin position="1873"/>
        <end position="1883"/>
    </location>
</feature>
<feature type="domain" description="SRCR" evidence="17">
    <location>
        <begin position="1580"/>
        <end position="1677"/>
    </location>
</feature>
<feature type="domain" description="SRCR" evidence="17">
    <location>
        <begin position="1131"/>
        <end position="1228"/>
    </location>
</feature>
<keyword evidence="5 15" id="KW-0732">Signal</keyword>
<feature type="domain" description="SRCR" evidence="17">
    <location>
        <begin position="2367"/>
        <end position="2464"/>
    </location>
</feature>
<feature type="disulfide bond" evidence="14">
    <location>
        <begin position="867"/>
        <end position="877"/>
    </location>
</feature>
<feature type="domain" description="SRCR" evidence="17">
    <location>
        <begin position="575"/>
        <end position="672"/>
    </location>
</feature>
<feature type="disulfide bond" evidence="13">
    <location>
        <begin position="2671"/>
        <end position="2689"/>
    </location>
</feature>
<dbReference type="PROSITE" id="PS00420">
    <property type="entry name" value="SRCR_1"/>
    <property type="match status" value="43"/>
</dbReference>
<dbReference type="InterPro" id="IPR036790">
    <property type="entry name" value="Frizzled_dom_sf"/>
</dbReference>
<evidence type="ECO:0000256" key="13">
    <source>
        <dbReference type="PROSITE-ProRule" id="PRU00124"/>
    </source>
</evidence>
<feature type="domain" description="SRCR" evidence="17">
    <location>
        <begin position="1468"/>
        <end position="1565"/>
    </location>
</feature>
<feature type="disulfide bond" evidence="14">
    <location>
        <begin position="3700"/>
        <end position="3710"/>
    </location>
</feature>
<feature type="domain" description="SRCR" evidence="17">
    <location>
        <begin position="2255"/>
        <end position="2352"/>
    </location>
</feature>
<comment type="caution">
    <text evidence="14">Lacks conserved residue(s) required for the propagation of feature annotation.</text>
</comment>
<feature type="domain" description="SRCR" evidence="17">
    <location>
        <begin position="6009"/>
        <end position="6110"/>
    </location>
</feature>
<comment type="caution">
    <text evidence="19">The sequence shown here is derived from an EMBL/GenBank/DDBJ whole genome shotgun (WGS) entry which is preliminary data.</text>
</comment>
<dbReference type="GO" id="GO:0005886">
    <property type="term" value="C:plasma membrane"/>
    <property type="evidence" value="ECO:0007669"/>
    <property type="project" value="UniProtKB-SubCell"/>
</dbReference>
<keyword evidence="6" id="KW-0677">Repeat</keyword>
<dbReference type="FunFam" id="3.10.250.10:FF:000026">
    <property type="entry name" value="Tequila, isoform D"/>
    <property type="match status" value="16"/>
</dbReference>
<feature type="disulfide bond" evidence="14">
    <location>
        <begin position="5086"/>
        <end position="5096"/>
    </location>
</feature>
<feature type="disulfide bond" evidence="14">
    <location>
        <begin position="6653"/>
        <end position="6663"/>
    </location>
</feature>
<feature type="disulfide bond" evidence="14">
    <location>
        <begin position="1761"/>
        <end position="1771"/>
    </location>
</feature>
<feature type="domain" description="Fibronectin type-III" evidence="18">
    <location>
        <begin position="4918"/>
        <end position="5012"/>
    </location>
</feature>
<feature type="domain" description="SRCR" evidence="17">
    <location>
        <begin position="3072"/>
        <end position="3169"/>
    </location>
</feature>
<dbReference type="InterPro" id="IPR003961">
    <property type="entry name" value="FN3_dom"/>
</dbReference>
<dbReference type="InterPro" id="IPR023415">
    <property type="entry name" value="LDLR_class-A_CS"/>
</dbReference>
<feature type="disulfide bond" evidence="14">
    <location>
        <begin position="755"/>
        <end position="765"/>
    </location>
</feature>
<feature type="domain" description="SRCR" evidence="17">
    <location>
        <begin position="5903"/>
        <end position="5999"/>
    </location>
</feature>
<feature type="disulfide bond" evidence="14">
    <location>
        <begin position="6306"/>
        <end position="6316"/>
    </location>
</feature>
<feature type="disulfide bond" evidence="14">
    <location>
        <begin position="6077"/>
        <end position="6087"/>
    </location>
</feature>
<feature type="domain" description="SRCR" evidence="17">
    <location>
        <begin position="799"/>
        <end position="896"/>
    </location>
</feature>
<comment type="subcellular location">
    <subcellularLocation>
        <location evidence="1">Cell membrane</location>
        <topology evidence="1">Single-pass type II membrane protein</topology>
    </subcellularLocation>
    <subcellularLocation>
        <location evidence="2">Secreted</location>
    </subcellularLocation>
</comment>
<feature type="domain" description="SRCR" evidence="17">
    <location>
        <begin position="906"/>
        <end position="1003"/>
    </location>
</feature>
<feature type="disulfide bond" evidence="14">
    <location>
        <begin position="3587"/>
        <end position="3597"/>
    </location>
</feature>
<feature type="domain" description="SRCR" evidence="17">
    <location>
        <begin position="3519"/>
        <end position="3617"/>
    </location>
</feature>
<evidence type="ECO:0000313" key="20">
    <source>
        <dbReference type="Proteomes" id="UP001152320"/>
    </source>
</evidence>
<feature type="domain" description="SRCR" evidence="17">
    <location>
        <begin position="5234"/>
        <end position="5331"/>
    </location>
</feature>
<feature type="disulfide bond" evidence="14">
    <location>
        <begin position="5862"/>
        <end position="5872"/>
    </location>
</feature>
<evidence type="ECO:0000256" key="9">
    <source>
        <dbReference type="ARBA" id="ARBA00022968"/>
    </source>
</evidence>
<feature type="disulfide bond" evidence="14">
    <location>
        <begin position="3363"/>
        <end position="3373"/>
    </location>
</feature>
<feature type="disulfide bond" evidence="14">
    <location>
        <begin position="5756"/>
        <end position="5766"/>
    </location>
</feature>
<feature type="domain" description="SRCR" evidence="17">
    <location>
        <begin position="6350"/>
        <end position="6447"/>
    </location>
</feature>
<evidence type="ECO:0000256" key="1">
    <source>
        <dbReference type="ARBA" id="ARBA00004401"/>
    </source>
</evidence>
<feature type="disulfide bond" evidence="14">
    <location>
        <begin position="3475"/>
        <end position="3485"/>
    </location>
</feature>
<evidence type="ECO:0000256" key="6">
    <source>
        <dbReference type="ARBA" id="ARBA00022737"/>
    </source>
</evidence>
<feature type="disulfide bond" evidence="13">
    <location>
        <begin position="2620"/>
        <end position="2632"/>
    </location>
</feature>
<feature type="disulfide bond" evidence="14">
    <location>
        <begin position="4645"/>
        <end position="4655"/>
    </location>
</feature>
<feature type="domain" description="FZ" evidence="16">
    <location>
        <begin position="4196"/>
        <end position="4311"/>
    </location>
</feature>
<gene>
    <name evidence="19" type="ORF">HOLleu_15257</name>
</gene>
<dbReference type="CDD" id="cd07066">
    <property type="entry name" value="CRD_FZ"/>
    <property type="match status" value="2"/>
</dbReference>
<dbReference type="InterPro" id="IPR013783">
    <property type="entry name" value="Ig-like_fold"/>
</dbReference>
<feature type="disulfide bond" evidence="14">
    <location>
        <begin position="1648"/>
        <end position="1658"/>
    </location>
</feature>
<feature type="disulfide bond" evidence="14">
    <location>
        <begin position="5647"/>
        <end position="5657"/>
    </location>
</feature>
<dbReference type="Gene3D" id="3.10.250.10">
    <property type="entry name" value="SRCR-like domain"/>
    <property type="match status" value="56"/>
</dbReference>
<evidence type="ECO:0000256" key="2">
    <source>
        <dbReference type="ARBA" id="ARBA00004613"/>
    </source>
</evidence>
<feature type="disulfide bond" evidence="14">
    <location>
        <begin position="4037"/>
        <end position="4047"/>
    </location>
</feature>
<dbReference type="SMART" id="SM00060">
    <property type="entry name" value="FN3"/>
    <property type="match status" value="1"/>
</dbReference>
<feature type="disulfide bond" evidence="13">
    <location>
        <begin position="2664"/>
        <end position="2676"/>
    </location>
</feature>
<feature type="disulfide bond" evidence="14">
    <location>
        <begin position="4870"/>
        <end position="4880"/>
    </location>
</feature>
<evidence type="ECO:0000313" key="19">
    <source>
        <dbReference type="EMBL" id="KAJ8040841.1"/>
    </source>
</evidence>
<evidence type="ECO:0000256" key="10">
    <source>
        <dbReference type="ARBA" id="ARBA00023157"/>
    </source>
</evidence>
<feature type="disulfide bond" evidence="13">
    <location>
        <begin position="2759"/>
        <end position="2777"/>
    </location>
</feature>
<feature type="disulfide bond" evidence="14">
    <location>
        <begin position="643"/>
        <end position="653"/>
    </location>
</feature>
<keyword evidence="8" id="KW-0720">Serine protease</keyword>
<dbReference type="SUPFAM" id="SSF57424">
    <property type="entry name" value="LDL receptor-like module"/>
    <property type="match status" value="6"/>
</dbReference>
<feature type="disulfide bond" evidence="14">
    <location>
        <begin position="6872"/>
        <end position="6882"/>
    </location>
</feature>
<feature type="domain" description="SRCR" evidence="17">
    <location>
        <begin position="6803"/>
        <end position="6901"/>
    </location>
</feature>
<dbReference type="PROSITE" id="PS50038">
    <property type="entry name" value="FZ"/>
    <property type="match status" value="2"/>
</dbReference>
<feature type="domain" description="SRCR" evidence="17">
    <location>
        <begin position="6585"/>
        <end position="6682"/>
    </location>
</feature>